<feature type="domain" description="GH141-like insertion" evidence="3">
    <location>
        <begin position="112"/>
        <end position="256"/>
    </location>
</feature>
<dbReference type="OrthoDB" id="9808066at2"/>
<keyword evidence="1" id="KW-0732">Signal</keyword>
<dbReference type="PANTHER" id="PTHR36453:SF1">
    <property type="entry name" value="RIGHT HANDED BETA HELIX DOMAIN-CONTAINING PROTEIN"/>
    <property type="match status" value="1"/>
</dbReference>
<proteinExistence type="predicted"/>
<dbReference type="GO" id="GO:0016829">
    <property type="term" value="F:lyase activity"/>
    <property type="evidence" value="ECO:0007669"/>
    <property type="project" value="UniProtKB-KW"/>
</dbReference>
<dbReference type="InterPro" id="IPR039448">
    <property type="entry name" value="Beta_helix"/>
</dbReference>
<sequence>MRHLRLAMGAAALITATLAAPAAAAHDNALYAAPDGWGRTCAKYLPCSLETAVDRLHDGSALYLRGGTYRLARTLDLSQSDVSIRAYPGETPVITGARRVTGFTLQDPTKNIYVARVPRGTDTRQLFVDGTRAERARTALNSTTFTATATGFHTTDPSFAQVTNQGDVEVVQENKWKHMRCPLSAITGDATGSNLVVQPQCWQDNNTAVINSQFPFNGNGLPKMDGVSWVENAYQFLTKPGQWYLDKTAGRLYYIPLPGQNVNRADVELPLLDTLICANGTPGHIAPVDDTAGTYGGTWQNSTIRQLGDFGDGVHATQAAGASVSYTFNGTGVDVLGETNTDGGTFTAAVDGKPDTATHSEHGDVRLAQQVVYSVQNLRPGRHTVTLTNASGNLLVDAFAVTPQAVKPVHDVSISGLTFTGTTWTLPSHVGYIDNQAGVQWAAQAPHAPIRPPAALEFHRGKNITVTGDTFTHLGGVGVAFADGTQNSSITRNTITDTSAGGVAVGEVDDYYLTDPSRMTLNTTIADNTISNVGQDYHDAVGIWAGHGRDTVIDHNEIAHTPYSGISLGWGWGWASPCELQAKQGLAVCRRGTIYSGDNHITGNNVHDVMRTLLDGGPIYTLGGQDPTAQSTVIGNWVHDAPNNNNMLYHDEGSSYWNTHDNVVSNQTGRWVGMWTPTIHDITIHDNFTDNTVVKNLGTNVTITNTTVVTGGNWPPAAQAIMAASGPRR</sequence>
<dbReference type="Gene3D" id="2.160.20.10">
    <property type="entry name" value="Single-stranded right-handed beta-helix, Pectin lyase-like"/>
    <property type="match status" value="2"/>
</dbReference>
<evidence type="ECO:0000256" key="1">
    <source>
        <dbReference type="SAM" id="SignalP"/>
    </source>
</evidence>
<evidence type="ECO:0000259" key="3">
    <source>
        <dbReference type="Pfam" id="PF21231"/>
    </source>
</evidence>
<dbReference type="Pfam" id="PF13229">
    <property type="entry name" value="Beta_helix"/>
    <property type="match status" value="1"/>
</dbReference>
<keyword evidence="4" id="KW-0456">Lyase</keyword>
<feature type="chain" id="PRO_5039412303" evidence="1">
    <location>
        <begin position="20"/>
        <end position="729"/>
    </location>
</feature>
<comment type="caution">
    <text evidence="4">The sequence shown here is derived from an EMBL/GenBank/DDBJ whole genome shotgun (WGS) entry which is preliminary data.</text>
</comment>
<organism evidence="4 5">
    <name type="scientific">Kutzneria buriramensis</name>
    <dbReference type="NCBI Taxonomy" id="1045776"/>
    <lineage>
        <taxon>Bacteria</taxon>
        <taxon>Bacillati</taxon>
        <taxon>Actinomycetota</taxon>
        <taxon>Actinomycetes</taxon>
        <taxon>Pseudonocardiales</taxon>
        <taxon>Pseudonocardiaceae</taxon>
        <taxon>Kutzneria</taxon>
    </lineage>
</organism>
<evidence type="ECO:0000313" key="5">
    <source>
        <dbReference type="Proteomes" id="UP000256269"/>
    </source>
</evidence>
<dbReference type="RefSeq" id="WP_147328541.1">
    <property type="nucleotide sequence ID" value="NZ_CP144375.1"/>
</dbReference>
<dbReference type="InterPro" id="IPR048482">
    <property type="entry name" value="GH141_ins"/>
</dbReference>
<dbReference type="SUPFAM" id="SSF51126">
    <property type="entry name" value="Pectin lyase-like"/>
    <property type="match status" value="2"/>
</dbReference>
<dbReference type="InterPro" id="IPR006626">
    <property type="entry name" value="PbH1"/>
</dbReference>
<dbReference type="EMBL" id="QUNO01000006">
    <property type="protein sequence ID" value="REH47071.1"/>
    <property type="molecule type" value="Genomic_DNA"/>
</dbReference>
<dbReference type="InterPro" id="IPR011050">
    <property type="entry name" value="Pectin_lyase_fold/virulence"/>
</dbReference>
<name>A0A3E0HKV5_9PSEU</name>
<accession>A0A3E0HKV5</accession>
<dbReference type="InterPro" id="IPR012334">
    <property type="entry name" value="Pectin_lyas_fold"/>
</dbReference>
<reference evidence="4 5" key="1">
    <citation type="submission" date="2018-08" db="EMBL/GenBank/DDBJ databases">
        <title>Genomic Encyclopedia of Archaeal and Bacterial Type Strains, Phase II (KMG-II): from individual species to whole genera.</title>
        <authorList>
            <person name="Goeker M."/>
        </authorList>
    </citation>
    <scope>NUCLEOTIDE SEQUENCE [LARGE SCALE GENOMIC DNA]</scope>
    <source>
        <strain evidence="4 5">DSM 45791</strain>
    </source>
</reference>
<evidence type="ECO:0000259" key="2">
    <source>
        <dbReference type="Pfam" id="PF13229"/>
    </source>
</evidence>
<feature type="signal peptide" evidence="1">
    <location>
        <begin position="1"/>
        <end position="19"/>
    </location>
</feature>
<dbReference type="PANTHER" id="PTHR36453">
    <property type="entry name" value="SECRETED PROTEIN-RELATED"/>
    <property type="match status" value="1"/>
</dbReference>
<protein>
    <submittedName>
        <fullName evidence="4">Parallel beta helix pectate lyase-like protein</fullName>
    </submittedName>
</protein>
<dbReference type="Pfam" id="PF21231">
    <property type="entry name" value="GH141_M"/>
    <property type="match status" value="1"/>
</dbReference>
<gene>
    <name evidence="4" type="ORF">BCF44_106236</name>
</gene>
<dbReference type="SMART" id="SM00710">
    <property type="entry name" value="PbH1"/>
    <property type="match status" value="8"/>
</dbReference>
<evidence type="ECO:0000313" key="4">
    <source>
        <dbReference type="EMBL" id="REH47071.1"/>
    </source>
</evidence>
<dbReference type="Gene3D" id="2.60.120.260">
    <property type="entry name" value="Galactose-binding domain-like"/>
    <property type="match status" value="1"/>
</dbReference>
<feature type="domain" description="Right handed beta helix" evidence="2">
    <location>
        <begin position="456"/>
        <end position="568"/>
    </location>
</feature>
<dbReference type="AlphaFoldDB" id="A0A3E0HKV5"/>
<dbReference type="Proteomes" id="UP000256269">
    <property type="component" value="Unassembled WGS sequence"/>
</dbReference>
<keyword evidence="5" id="KW-1185">Reference proteome</keyword>